<feature type="transmembrane region" description="Helical" evidence="8">
    <location>
        <begin position="289"/>
        <end position="309"/>
    </location>
</feature>
<name>A0A222WNQ9_9BACL</name>
<protein>
    <submittedName>
        <fullName evidence="9">Allose ABC transporter</fullName>
    </submittedName>
</protein>
<dbReference type="NCBIfam" id="NF007252">
    <property type="entry name" value="PRK09699.1"/>
    <property type="match status" value="1"/>
</dbReference>
<feature type="transmembrane region" description="Helical" evidence="8">
    <location>
        <begin position="12"/>
        <end position="32"/>
    </location>
</feature>
<evidence type="ECO:0000256" key="1">
    <source>
        <dbReference type="ARBA" id="ARBA00004651"/>
    </source>
</evidence>
<dbReference type="GO" id="GO:0022857">
    <property type="term" value="F:transmembrane transporter activity"/>
    <property type="evidence" value="ECO:0007669"/>
    <property type="project" value="InterPro"/>
</dbReference>
<dbReference type="CDD" id="cd06579">
    <property type="entry name" value="TM_PBP1_transp_AraH_like"/>
    <property type="match status" value="1"/>
</dbReference>
<keyword evidence="4" id="KW-0997">Cell inner membrane</keyword>
<feature type="transmembrane region" description="Helical" evidence="8">
    <location>
        <begin position="264"/>
        <end position="283"/>
    </location>
</feature>
<keyword evidence="2" id="KW-0813">Transport</keyword>
<dbReference type="Proteomes" id="UP000214666">
    <property type="component" value="Chromosome"/>
</dbReference>
<feature type="transmembrane region" description="Helical" evidence="8">
    <location>
        <begin position="119"/>
        <end position="137"/>
    </location>
</feature>
<organism evidence="9 10">
    <name type="scientific">Paenibacillus kribbensis</name>
    <dbReference type="NCBI Taxonomy" id="172713"/>
    <lineage>
        <taxon>Bacteria</taxon>
        <taxon>Bacillati</taxon>
        <taxon>Bacillota</taxon>
        <taxon>Bacilli</taxon>
        <taxon>Bacillales</taxon>
        <taxon>Paenibacillaceae</taxon>
        <taxon>Paenibacillus</taxon>
    </lineage>
</organism>
<comment type="subcellular location">
    <subcellularLocation>
        <location evidence="1">Cell membrane</location>
        <topology evidence="1">Multi-pass membrane protein</topology>
    </subcellularLocation>
</comment>
<dbReference type="Pfam" id="PF02653">
    <property type="entry name" value="BPD_transp_2"/>
    <property type="match status" value="1"/>
</dbReference>
<dbReference type="PANTHER" id="PTHR32196:SF21">
    <property type="entry name" value="ABC TRANSPORTER PERMEASE PROTEIN YPHD-RELATED"/>
    <property type="match status" value="1"/>
</dbReference>
<evidence type="ECO:0000313" key="10">
    <source>
        <dbReference type="Proteomes" id="UP000214666"/>
    </source>
</evidence>
<feature type="transmembrane region" description="Helical" evidence="8">
    <location>
        <begin position="91"/>
        <end position="112"/>
    </location>
</feature>
<gene>
    <name evidence="9" type="ORF">B4V02_14255</name>
</gene>
<dbReference type="PANTHER" id="PTHR32196">
    <property type="entry name" value="ABC TRANSPORTER PERMEASE PROTEIN YPHD-RELATED-RELATED"/>
    <property type="match status" value="1"/>
</dbReference>
<evidence type="ECO:0000256" key="6">
    <source>
        <dbReference type="ARBA" id="ARBA00022989"/>
    </source>
</evidence>
<keyword evidence="7 8" id="KW-0472">Membrane</keyword>
<keyword evidence="3" id="KW-1003">Cell membrane</keyword>
<feature type="transmembrane region" description="Helical" evidence="8">
    <location>
        <begin position="38"/>
        <end position="61"/>
    </location>
</feature>
<evidence type="ECO:0000313" key="9">
    <source>
        <dbReference type="EMBL" id="ASR47756.1"/>
    </source>
</evidence>
<evidence type="ECO:0000256" key="8">
    <source>
        <dbReference type="SAM" id="Phobius"/>
    </source>
</evidence>
<accession>A0A222WNQ9</accession>
<dbReference type="InterPro" id="IPR001851">
    <property type="entry name" value="ABC_transp_permease"/>
</dbReference>
<feature type="transmembrane region" description="Helical" evidence="8">
    <location>
        <begin position="157"/>
        <end position="180"/>
    </location>
</feature>
<proteinExistence type="predicted"/>
<keyword evidence="5 8" id="KW-0812">Transmembrane</keyword>
<dbReference type="EMBL" id="CP020028">
    <property type="protein sequence ID" value="ASR47756.1"/>
    <property type="molecule type" value="Genomic_DNA"/>
</dbReference>
<sequence length="316" mass="32791">MQKFNLIWEKYGTFGILLLITLGLGIGSPQYFLTTSNLTQVLLQSAVTILIGVGEFFTILIAGIDLSVGSIMALTGMISAKMMIAGVPWPVAILIGGVVVGGTLGCFNGFLVNKTGLHPFIITLGTLAIYRGLTLIISEAAPVFGLPQGFKSGIAGWLGPVPIPVLIALIVALVFIFITVKTKLGRNIYALGGNSQAAWFSGINIKRHTLIVFVISGICAGIAGVVLTARLGAAEPLAGTGYETQAIAAAIIGGTSFFGGKGRVIGVVMGGLIIGVINNGLNILSVPTYYQQIVMGGLIILAVFLDRLFGSKKLAA</sequence>
<keyword evidence="6 8" id="KW-1133">Transmembrane helix</keyword>
<evidence type="ECO:0000256" key="7">
    <source>
        <dbReference type="ARBA" id="ARBA00023136"/>
    </source>
</evidence>
<dbReference type="STRING" id="172713.GCA_001705305_01611"/>
<evidence type="ECO:0000256" key="2">
    <source>
        <dbReference type="ARBA" id="ARBA00022448"/>
    </source>
</evidence>
<reference evidence="9 10" key="1">
    <citation type="submission" date="2017-03" db="EMBL/GenBank/DDBJ databases">
        <title>Complete genome sequence of Paenibacillus Kribbensis producing bioflocculants.</title>
        <authorList>
            <person name="Lee H.-G."/>
            <person name="Oh H.-M."/>
        </authorList>
    </citation>
    <scope>NUCLEOTIDE SEQUENCE [LARGE SCALE GENOMIC DNA]</scope>
    <source>
        <strain evidence="9 10">AM49</strain>
    </source>
</reference>
<evidence type="ECO:0000256" key="4">
    <source>
        <dbReference type="ARBA" id="ARBA00022519"/>
    </source>
</evidence>
<dbReference type="GO" id="GO:0005886">
    <property type="term" value="C:plasma membrane"/>
    <property type="evidence" value="ECO:0007669"/>
    <property type="project" value="UniProtKB-SubCell"/>
</dbReference>
<dbReference type="AlphaFoldDB" id="A0A222WNQ9"/>
<keyword evidence="10" id="KW-1185">Reference proteome</keyword>
<feature type="transmembrane region" description="Helical" evidence="8">
    <location>
        <begin position="210"/>
        <end position="231"/>
    </location>
</feature>
<feature type="transmembrane region" description="Helical" evidence="8">
    <location>
        <begin position="68"/>
        <end position="85"/>
    </location>
</feature>
<dbReference type="RefSeq" id="WP_007430241.1">
    <property type="nucleotide sequence ID" value="NZ_CP020028.1"/>
</dbReference>
<dbReference type="OrthoDB" id="9784538at2"/>
<evidence type="ECO:0000256" key="3">
    <source>
        <dbReference type="ARBA" id="ARBA00022475"/>
    </source>
</evidence>
<dbReference type="KEGG" id="pkb:B4V02_14255"/>
<evidence type="ECO:0000256" key="5">
    <source>
        <dbReference type="ARBA" id="ARBA00022692"/>
    </source>
</evidence>